<dbReference type="Proteomes" id="UP001172681">
    <property type="component" value="Unassembled WGS sequence"/>
</dbReference>
<feature type="compositionally biased region" description="Polar residues" evidence="1">
    <location>
        <begin position="190"/>
        <end position="208"/>
    </location>
</feature>
<gene>
    <name evidence="2" type="ORF">H2204_012571</name>
</gene>
<evidence type="ECO:0000313" key="2">
    <source>
        <dbReference type="EMBL" id="KAJ9619703.1"/>
    </source>
</evidence>
<feature type="compositionally biased region" description="Basic and acidic residues" evidence="1">
    <location>
        <begin position="228"/>
        <end position="238"/>
    </location>
</feature>
<organism evidence="2 3">
    <name type="scientific">Knufia peltigerae</name>
    <dbReference type="NCBI Taxonomy" id="1002370"/>
    <lineage>
        <taxon>Eukaryota</taxon>
        <taxon>Fungi</taxon>
        <taxon>Dikarya</taxon>
        <taxon>Ascomycota</taxon>
        <taxon>Pezizomycotina</taxon>
        <taxon>Eurotiomycetes</taxon>
        <taxon>Chaetothyriomycetidae</taxon>
        <taxon>Chaetothyriales</taxon>
        <taxon>Trichomeriaceae</taxon>
        <taxon>Knufia</taxon>
    </lineage>
</organism>
<accession>A0AA38XS16</accession>
<feature type="compositionally biased region" description="Basic and acidic residues" evidence="1">
    <location>
        <begin position="168"/>
        <end position="181"/>
    </location>
</feature>
<reference evidence="2" key="1">
    <citation type="submission" date="2022-10" db="EMBL/GenBank/DDBJ databases">
        <title>Culturing micro-colonial fungi from biological soil crusts in the Mojave desert and describing Neophaeococcomyces mojavensis, and introducing the new genera and species Taxawa tesnikishii.</title>
        <authorList>
            <person name="Kurbessoian T."/>
            <person name="Stajich J.E."/>
        </authorList>
    </citation>
    <scope>NUCLEOTIDE SEQUENCE</scope>
    <source>
        <strain evidence="2">TK_35</strain>
    </source>
</reference>
<feature type="region of interest" description="Disordered" evidence="1">
    <location>
        <begin position="168"/>
        <end position="238"/>
    </location>
</feature>
<dbReference type="AlphaFoldDB" id="A0AA38XS16"/>
<dbReference type="EMBL" id="JAPDRN010000130">
    <property type="protein sequence ID" value="KAJ9619703.1"/>
    <property type="molecule type" value="Genomic_DNA"/>
</dbReference>
<sequence>MPLPSLRLLMGFTPRDLFPYDICFERAPCTEILTEQKIVILEPFRLVTDGPIHYSVKGQIYPFDGGTTFPNILGKLCSPDNFSYEMMHYLQKYLNKHQPWFNEPWSIKGGRTMDKEKPGGFLYQVSPMRGRCMFLLERHVPCNCHKLWKPKHELDIVPTQRYQEEVRKKKKQAQERMEAEKAAPNPAPQLRTSTHTFAMTSDSSTTAYSPAGGSEGWHGDYDNSGYDGSREREVKHLV</sequence>
<keyword evidence="3" id="KW-1185">Reference proteome</keyword>
<protein>
    <submittedName>
        <fullName evidence="2">Uncharacterized protein</fullName>
    </submittedName>
</protein>
<comment type="caution">
    <text evidence="2">The sequence shown here is derived from an EMBL/GenBank/DDBJ whole genome shotgun (WGS) entry which is preliminary data.</text>
</comment>
<evidence type="ECO:0000313" key="3">
    <source>
        <dbReference type="Proteomes" id="UP001172681"/>
    </source>
</evidence>
<evidence type="ECO:0000256" key="1">
    <source>
        <dbReference type="SAM" id="MobiDB-lite"/>
    </source>
</evidence>
<proteinExistence type="predicted"/>
<name>A0AA38XS16_9EURO</name>